<sequence length="131" mass="14231">MTTIGLFFAALAAAIHVYIFVLESLRFDNPDTRKVFGVKNADQAEHVRPWAFNQGFYNLFLGLGASVGVFLCAFNRHGTSAYSHGTALLIFCCAFMVAAALVLLVTDRRKMRAAIVQGAAPALALLFFLLG</sequence>
<organism evidence="2 3">
    <name type="scientific">Nostocoides veronense</name>
    <dbReference type="NCBI Taxonomy" id="330836"/>
    <lineage>
        <taxon>Bacteria</taxon>
        <taxon>Bacillati</taxon>
        <taxon>Actinomycetota</taxon>
        <taxon>Actinomycetes</taxon>
        <taxon>Micrococcales</taxon>
        <taxon>Intrasporangiaceae</taxon>
        <taxon>Nostocoides</taxon>
    </lineage>
</organism>
<dbReference type="RefSeq" id="WP_344084129.1">
    <property type="nucleotide sequence ID" value="NZ_BAAAPO010000030.1"/>
</dbReference>
<feature type="transmembrane region" description="Helical" evidence="1">
    <location>
        <begin position="55"/>
        <end position="74"/>
    </location>
</feature>
<protein>
    <submittedName>
        <fullName evidence="2">DUF1304 domain-containing protein</fullName>
    </submittedName>
</protein>
<dbReference type="InterPro" id="IPR009732">
    <property type="entry name" value="DUF1304"/>
</dbReference>
<evidence type="ECO:0000313" key="2">
    <source>
        <dbReference type="EMBL" id="GAA1794675.1"/>
    </source>
</evidence>
<gene>
    <name evidence="2" type="ORF">GCM10009811_19020</name>
</gene>
<evidence type="ECO:0000313" key="3">
    <source>
        <dbReference type="Proteomes" id="UP001499938"/>
    </source>
</evidence>
<keyword evidence="1" id="KW-0812">Transmembrane</keyword>
<dbReference type="EMBL" id="BAAAPO010000030">
    <property type="protein sequence ID" value="GAA1794675.1"/>
    <property type="molecule type" value="Genomic_DNA"/>
</dbReference>
<dbReference type="Pfam" id="PF06993">
    <property type="entry name" value="DUF1304"/>
    <property type="match status" value="1"/>
</dbReference>
<keyword evidence="3" id="KW-1185">Reference proteome</keyword>
<name>A0ABP4XZZ8_9MICO</name>
<comment type="caution">
    <text evidence="2">The sequence shown here is derived from an EMBL/GenBank/DDBJ whole genome shotgun (WGS) entry which is preliminary data.</text>
</comment>
<proteinExistence type="predicted"/>
<evidence type="ECO:0000256" key="1">
    <source>
        <dbReference type="SAM" id="Phobius"/>
    </source>
</evidence>
<dbReference type="Proteomes" id="UP001499938">
    <property type="component" value="Unassembled WGS sequence"/>
</dbReference>
<keyword evidence="1" id="KW-0472">Membrane</keyword>
<keyword evidence="1" id="KW-1133">Transmembrane helix</keyword>
<feature type="transmembrane region" description="Helical" evidence="1">
    <location>
        <begin position="111"/>
        <end position="130"/>
    </location>
</feature>
<feature type="transmembrane region" description="Helical" evidence="1">
    <location>
        <begin position="86"/>
        <end position="105"/>
    </location>
</feature>
<reference evidence="3" key="1">
    <citation type="journal article" date="2019" name="Int. J. Syst. Evol. Microbiol.">
        <title>The Global Catalogue of Microorganisms (GCM) 10K type strain sequencing project: providing services to taxonomists for standard genome sequencing and annotation.</title>
        <authorList>
            <consortium name="The Broad Institute Genomics Platform"/>
            <consortium name="The Broad Institute Genome Sequencing Center for Infectious Disease"/>
            <person name="Wu L."/>
            <person name="Ma J."/>
        </authorList>
    </citation>
    <scope>NUCLEOTIDE SEQUENCE [LARGE SCALE GENOMIC DNA]</scope>
    <source>
        <strain evidence="3">JCM 15592</strain>
    </source>
</reference>
<accession>A0ABP4XZZ8</accession>